<accession>A0A219ARU0</accession>
<dbReference type="KEGG" id="pchm:VFPPC_17538"/>
<gene>
    <name evidence="1" type="ORF">VFPPC_17538</name>
</gene>
<evidence type="ECO:0000313" key="1">
    <source>
        <dbReference type="EMBL" id="OWT43299.1"/>
    </source>
</evidence>
<dbReference type="Proteomes" id="UP000078397">
    <property type="component" value="Unassembled WGS sequence"/>
</dbReference>
<reference evidence="1 2" key="1">
    <citation type="journal article" date="2016" name="PLoS Pathog.">
        <title>Biosynthesis of antibiotic leucinostatins in bio-control fungus Purpureocillium lilacinum and their inhibition on phytophthora revealed by genome mining.</title>
        <authorList>
            <person name="Wang G."/>
            <person name="Liu Z."/>
            <person name="Lin R."/>
            <person name="Li E."/>
            <person name="Mao Z."/>
            <person name="Ling J."/>
            <person name="Yang Y."/>
            <person name="Yin W.B."/>
            <person name="Xie B."/>
        </authorList>
    </citation>
    <scope>NUCLEOTIDE SEQUENCE [LARGE SCALE GENOMIC DNA]</scope>
    <source>
        <strain evidence="1">170</strain>
    </source>
</reference>
<keyword evidence="2" id="KW-1185">Reference proteome</keyword>
<dbReference type="EMBL" id="LSBJ02000002">
    <property type="protein sequence ID" value="OWT43299.1"/>
    <property type="molecule type" value="Genomic_DNA"/>
</dbReference>
<organism evidence="1 2">
    <name type="scientific">Pochonia chlamydosporia 170</name>
    <dbReference type="NCBI Taxonomy" id="1380566"/>
    <lineage>
        <taxon>Eukaryota</taxon>
        <taxon>Fungi</taxon>
        <taxon>Dikarya</taxon>
        <taxon>Ascomycota</taxon>
        <taxon>Pezizomycotina</taxon>
        <taxon>Sordariomycetes</taxon>
        <taxon>Hypocreomycetidae</taxon>
        <taxon>Hypocreales</taxon>
        <taxon>Clavicipitaceae</taxon>
        <taxon>Pochonia</taxon>
    </lineage>
</organism>
<dbReference type="GeneID" id="33936489"/>
<evidence type="ECO:0000313" key="2">
    <source>
        <dbReference type="Proteomes" id="UP000078397"/>
    </source>
</evidence>
<proteinExistence type="predicted"/>
<protein>
    <submittedName>
        <fullName evidence="1">Uncharacterized protein</fullName>
    </submittedName>
</protein>
<sequence>MCVQIALELETVKGWCYRKLDQKSLMVRTKNGSPWKRKRRKWVFICLPVVQPFNPAMLTHAAETIFLCIKFEKHQTTASWATLSLVALVAHGRPLLAINQSIASRKIPRNPAIRHCKTTANQQGQLMCYTFIILQLASPARKTSSQTRAYTLFNTVHLPGALGIWVTFPVKVHVPPPTQTHISIIYCLAPPEE</sequence>
<comment type="caution">
    <text evidence="1">The sequence shown here is derived from an EMBL/GenBank/DDBJ whole genome shotgun (WGS) entry which is preliminary data.</text>
</comment>
<dbReference type="AlphaFoldDB" id="A0A219ARU0"/>
<dbReference type="RefSeq" id="XP_022285735.1">
    <property type="nucleotide sequence ID" value="XM_022429238.1"/>
</dbReference>
<name>A0A219ARU0_METCM</name>